<reference evidence="2" key="1">
    <citation type="submission" date="2014-05" db="EMBL/GenBank/DDBJ databases">
        <authorList>
            <person name="Chronopoulou M."/>
        </authorList>
    </citation>
    <scope>NUCLEOTIDE SEQUENCE</scope>
    <source>
        <tissue evidence="2">Whole organism</tissue>
    </source>
</reference>
<sequence length="52" mass="5180">MATTGAAGPDSTPPAGATDPLKDESDPLKEDETCSTDEAAPNCPAPYELSGS</sequence>
<organism evidence="2">
    <name type="scientific">Lepeophtheirus salmonis</name>
    <name type="common">Salmon louse</name>
    <name type="synonym">Caligus salmonis</name>
    <dbReference type="NCBI Taxonomy" id="72036"/>
    <lineage>
        <taxon>Eukaryota</taxon>
        <taxon>Metazoa</taxon>
        <taxon>Ecdysozoa</taxon>
        <taxon>Arthropoda</taxon>
        <taxon>Crustacea</taxon>
        <taxon>Multicrustacea</taxon>
        <taxon>Hexanauplia</taxon>
        <taxon>Copepoda</taxon>
        <taxon>Siphonostomatoida</taxon>
        <taxon>Caligidae</taxon>
        <taxon>Lepeophtheirus</taxon>
    </lineage>
</organism>
<feature type="compositionally biased region" description="Basic and acidic residues" evidence="1">
    <location>
        <begin position="20"/>
        <end position="32"/>
    </location>
</feature>
<dbReference type="AlphaFoldDB" id="A0A0K2VKJ2"/>
<name>A0A0K2VKJ2_LEPSM</name>
<dbReference type="EMBL" id="HACA01033145">
    <property type="protein sequence ID" value="CDW50506.1"/>
    <property type="molecule type" value="Transcribed_RNA"/>
</dbReference>
<protein>
    <submittedName>
        <fullName evidence="2">Uncharacterized protein</fullName>
    </submittedName>
</protein>
<feature type="region of interest" description="Disordered" evidence="1">
    <location>
        <begin position="1"/>
        <end position="52"/>
    </location>
</feature>
<proteinExistence type="predicted"/>
<evidence type="ECO:0000256" key="1">
    <source>
        <dbReference type="SAM" id="MobiDB-lite"/>
    </source>
</evidence>
<evidence type="ECO:0000313" key="2">
    <source>
        <dbReference type="EMBL" id="CDW50506.1"/>
    </source>
</evidence>
<accession>A0A0K2VKJ2</accession>